<protein>
    <submittedName>
        <fullName evidence="1">Putative secreted protein</fullName>
    </submittedName>
</protein>
<dbReference type="AlphaFoldDB" id="A0A2M4DPN3"/>
<organism evidence="1">
    <name type="scientific">Anopheles darlingi</name>
    <name type="common">Mosquito</name>
    <dbReference type="NCBI Taxonomy" id="43151"/>
    <lineage>
        <taxon>Eukaryota</taxon>
        <taxon>Metazoa</taxon>
        <taxon>Ecdysozoa</taxon>
        <taxon>Arthropoda</taxon>
        <taxon>Hexapoda</taxon>
        <taxon>Insecta</taxon>
        <taxon>Pterygota</taxon>
        <taxon>Neoptera</taxon>
        <taxon>Endopterygota</taxon>
        <taxon>Diptera</taxon>
        <taxon>Nematocera</taxon>
        <taxon>Culicoidea</taxon>
        <taxon>Culicidae</taxon>
        <taxon>Anophelinae</taxon>
        <taxon>Anopheles</taxon>
    </lineage>
</organism>
<evidence type="ECO:0000313" key="1">
    <source>
        <dbReference type="EMBL" id="MBW79481.1"/>
    </source>
</evidence>
<accession>A0A2M4DPN3</accession>
<dbReference type="EMBL" id="GGFL01015303">
    <property type="protein sequence ID" value="MBW79481.1"/>
    <property type="molecule type" value="Transcribed_RNA"/>
</dbReference>
<reference evidence="1" key="1">
    <citation type="submission" date="2018-01" db="EMBL/GenBank/DDBJ databases">
        <title>An insight into the sialome of Amazonian anophelines.</title>
        <authorList>
            <person name="Ribeiro J.M."/>
            <person name="Scarpassa V."/>
            <person name="Calvo E."/>
        </authorList>
    </citation>
    <scope>NUCLEOTIDE SEQUENCE</scope>
</reference>
<proteinExistence type="predicted"/>
<sequence length="66" mass="8047">MINVHVLMIAFWYFIRVIRLHFRTPRFTDSDVADPVMWFRDCQHRSSDLANILSTLDCLQYFTYLF</sequence>
<name>A0A2M4DPN3_ANODA</name>